<proteinExistence type="predicted"/>
<evidence type="ECO:0000259" key="1">
    <source>
        <dbReference type="Pfam" id="PF08241"/>
    </source>
</evidence>
<dbReference type="SUPFAM" id="SSF53335">
    <property type="entry name" value="S-adenosyl-L-methionine-dependent methyltransferases"/>
    <property type="match status" value="1"/>
</dbReference>
<dbReference type="PANTHER" id="PTHR43591">
    <property type="entry name" value="METHYLTRANSFERASE"/>
    <property type="match status" value="1"/>
</dbReference>
<evidence type="ECO:0000313" key="2">
    <source>
        <dbReference type="EMBL" id="EFW29712.1"/>
    </source>
</evidence>
<dbReference type="Gene3D" id="3.40.50.150">
    <property type="entry name" value="Vaccinia Virus protein VP39"/>
    <property type="match status" value="1"/>
</dbReference>
<dbReference type="HOGENOM" id="CLU_037990_4_0_9"/>
<dbReference type="EMBL" id="AECV01000016">
    <property type="protein sequence ID" value="EFW29712.1"/>
    <property type="molecule type" value="Genomic_DNA"/>
</dbReference>
<name>E7N1T0_9FIRM</name>
<dbReference type="GO" id="GO:0032259">
    <property type="term" value="P:methylation"/>
    <property type="evidence" value="ECO:0007669"/>
    <property type="project" value="UniProtKB-KW"/>
</dbReference>
<keyword evidence="3" id="KW-1185">Reference proteome</keyword>
<keyword evidence="2" id="KW-0489">Methyltransferase</keyword>
<keyword evidence="2" id="KW-0808">Transferase</keyword>
<dbReference type="InterPro" id="IPR013216">
    <property type="entry name" value="Methyltransf_11"/>
</dbReference>
<feature type="domain" description="Methyltransferase type 11" evidence="1">
    <location>
        <begin position="56"/>
        <end position="150"/>
    </location>
</feature>
<evidence type="ECO:0000313" key="3">
    <source>
        <dbReference type="Proteomes" id="UP000004633"/>
    </source>
</evidence>
<dbReference type="Pfam" id="PF08241">
    <property type="entry name" value="Methyltransf_11"/>
    <property type="match status" value="1"/>
</dbReference>
<dbReference type="CDD" id="cd02440">
    <property type="entry name" value="AdoMet_MTases"/>
    <property type="match status" value="1"/>
</dbReference>
<dbReference type="STRING" id="749551.HMPREF9555_00940"/>
<sequence length="243" mass="27729">MDTDKKRIEERIEHYWDARSRDFGEKRRRELAGVNAQAWRSLFARYLPGNRQLHILDIGTGPGFFSILLSAMGHRCLGIDMSADMLREAAKNSVGLMPMPRYMKMNAQELHFPDMSFDVVVSRNLTWTLPHVSAAYREWVRVLRPGGILLNFDADYGKVTFAHQIKPAGVHAMLSAACIEECDSIKSMLAISSKDRPAWDAATLEELGMEIVVERDIRKVVCRDERLPADDVPFFAIYAKKRE</sequence>
<dbReference type="InterPro" id="IPR029063">
    <property type="entry name" value="SAM-dependent_MTases_sf"/>
</dbReference>
<comment type="caution">
    <text evidence="2">The sequence shown here is derived from an EMBL/GenBank/DDBJ whole genome shotgun (WGS) entry which is preliminary data.</text>
</comment>
<dbReference type="RefSeq" id="WP_009349611.1">
    <property type="nucleotide sequence ID" value="NZ_GL638136.1"/>
</dbReference>
<organism evidence="2 3">
    <name type="scientific">Selenomonas artemidis F0399</name>
    <dbReference type="NCBI Taxonomy" id="749551"/>
    <lineage>
        <taxon>Bacteria</taxon>
        <taxon>Bacillati</taxon>
        <taxon>Bacillota</taxon>
        <taxon>Negativicutes</taxon>
        <taxon>Selenomonadales</taxon>
        <taxon>Selenomonadaceae</taxon>
        <taxon>Selenomonas</taxon>
    </lineage>
</organism>
<reference evidence="2 3" key="1">
    <citation type="submission" date="2010-08" db="EMBL/GenBank/DDBJ databases">
        <authorList>
            <person name="Weinstock G."/>
            <person name="Sodergren E."/>
            <person name="Clifton S."/>
            <person name="Fulton L."/>
            <person name="Fulton B."/>
            <person name="Courtney L."/>
            <person name="Fronick C."/>
            <person name="Harrison M."/>
            <person name="Strong C."/>
            <person name="Farmer C."/>
            <person name="Delahaunty K."/>
            <person name="Markovic C."/>
            <person name="Hall O."/>
            <person name="Minx P."/>
            <person name="Tomlinson C."/>
            <person name="Mitreva M."/>
            <person name="Hou S."/>
            <person name="Chen J."/>
            <person name="Wollam A."/>
            <person name="Pepin K.H."/>
            <person name="Johnson M."/>
            <person name="Bhonagiri V."/>
            <person name="Zhang X."/>
            <person name="Suruliraj S."/>
            <person name="Warren W."/>
            <person name="Chinwalla A."/>
            <person name="Mardis E.R."/>
            <person name="Wilson R.K."/>
        </authorList>
    </citation>
    <scope>NUCLEOTIDE SEQUENCE [LARGE SCALE GENOMIC DNA]</scope>
    <source>
        <strain evidence="2 3">F0399</strain>
    </source>
</reference>
<dbReference type="Proteomes" id="UP000004633">
    <property type="component" value="Unassembled WGS sequence"/>
</dbReference>
<dbReference type="GO" id="GO:0008757">
    <property type="term" value="F:S-adenosylmethionine-dependent methyltransferase activity"/>
    <property type="evidence" value="ECO:0007669"/>
    <property type="project" value="InterPro"/>
</dbReference>
<dbReference type="PANTHER" id="PTHR43591:SF24">
    <property type="entry name" value="2-METHOXY-6-POLYPRENYL-1,4-BENZOQUINOL METHYLASE, MITOCHONDRIAL"/>
    <property type="match status" value="1"/>
</dbReference>
<gene>
    <name evidence="2" type="ORF">HMPREF9555_00940</name>
</gene>
<dbReference type="AlphaFoldDB" id="E7N1T0"/>
<protein>
    <submittedName>
        <fullName evidence="2">Methyltransferase domain protein</fullName>
    </submittedName>
</protein>
<accession>E7N1T0</accession>